<dbReference type="Gene3D" id="3.10.20.320">
    <property type="entry name" value="Putative peptidoglycan bound protein (lpxtg motif)"/>
    <property type="match status" value="4"/>
</dbReference>
<feature type="domain" description="Mub B2-like" evidence="3">
    <location>
        <begin position="931"/>
        <end position="1023"/>
    </location>
</feature>
<protein>
    <submittedName>
        <fullName evidence="4">KxYKxGKxW signal peptide domain-containing protein</fullName>
    </submittedName>
</protein>
<feature type="domain" description="Mub B2-like" evidence="3">
    <location>
        <begin position="761"/>
        <end position="855"/>
    </location>
</feature>
<evidence type="ECO:0000256" key="1">
    <source>
        <dbReference type="ARBA" id="ARBA00022729"/>
    </source>
</evidence>
<evidence type="ECO:0000313" key="5">
    <source>
        <dbReference type="Proteomes" id="UP001597196"/>
    </source>
</evidence>
<name>A0ABW4CGT3_9LACO</name>
<dbReference type="Gene3D" id="2.60.40.4300">
    <property type="match status" value="2"/>
</dbReference>
<proteinExistence type="predicted"/>
<dbReference type="InterPro" id="IPR041495">
    <property type="entry name" value="Mub_B2"/>
</dbReference>
<dbReference type="Pfam" id="PF17966">
    <property type="entry name" value="Muc_B2"/>
    <property type="match status" value="3"/>
</dbReference>
<keyword evidence="1" id="KW-0732">Signal</keyword>
<dbReference type="RefSeq" id="WP_203636971.1">
    <property type="nucleotide sequence ID" value="NZ_BOLS01000003.1"/>
</dbReference>
<accession>A0ABW4CGT3</accession>
<keyword evidence="5" id="KW-1185">Reference proteome</keyword>
<dbReference type="NCBIfam" id="TIGR03715">
    <property type="entry name" value="KxYKxGKxW"/>
    <property type="match status" value="1"/>
</dbReference>
<evidence type="ECO:0000313" key="4">
    <source>
        <dbReference type="EMBL" id="MFD1429116.1"/>
    </source>
</evidence>
<organism evidence="4 5">
    <name type="scientific">Lacticaseibacillus mingshuiensis</name>
    <dbReference type="NCBI Taxonomy" id="2799574"/>
    <lineage>
        <taxon>Bacteria</taxon>
        <taxon>Bacillati</taxon>
        <taxon>Bacillota</taxon>
        <taxon>Bacilli</taxon>
        <taxon>Lactobacillales</taxon>
        <taxon>Lactobacillaceae</taxon>
        <taxon>Lacticaseibacillus</taxon>
    </lineage>
</organism>
<evidence type="ECO:0000259" key="2">
    <source>
        <dbReference type="Pfam" id="PF17965"/>
    </source>
</evidence>
<feature type="domain" description="Mucin binding" evidence="2">
    <location>
        <begin position="860"/>
        <end position="927"/>
    </location>
</feature>
<sequence>MSNGDRKVHFKMYKAGRKWLVAGIALFGIGTAGVYVGTQSAAPVTAAAAATDVSEPDTSLTTDLNTSNTVMPGEPEKNLKSFVDEAGTAINVNYDNFYANFLSNTADSKVDVSRVGDSTSAQILVTPDTPNQSGNVTLKNKIDLSHDFELVGHVVVTNTTGANDADGLAFGFHTGNSTAVGADGGSLGLSSSDKTNGSLPDVFGWKLDTFSNGPVSSDKVKDMHSGVANYTADKFDGTEEGQTSFVTSSNGGTLTTLNGVATHRKAESPVDARKNNGRNVGEHAVNISKPTRNSSNTIKFNLSIDASYHYDATNNSGVFSVEVTDKINGQSWTQEMPVPADFFNDDGTTKPVSFIISGSTGQEHDKQVFVLDRFTYAPVGVTQVVFHDVDNSTADKTLELPGQLGKTATMEESKEYADLYNEYIGKEYKVVSVEGDGDTNEDGTQVTFGSGQKVTINLQKAVSQDFVFWDDEGGKQVDTTTTVKGDPDDTVNWTAMLPSEKYVFADGQETTGTLKLNKGSEPVTIHLKHKHTADTFKTTDKVTYTGAGDKTPADVATPVEWTHDTDLVTGIQTWAPIGSNLDSIDSPVIDGYTADQKTVSFENPTATTVEPTDQTKTVTYTADQATLTIHYTGLPADKTPADQVITGTTDAPVGDYTVPMFPGYTADTSKVPTNFPAGNTTVEVPYTAQDVALKVSYFDTALQQQLSEKTISGKTDQQGDYIVTLPSGYVLAEGQAKLISYVLTADDSDDFTVNLTHKISEGTTTTTRTINYVIENGDKSKTPESVKQTVTYNTVTDEVTGKPFATPQGQYDKVTSPDLAGYTADVAEVPSKQPQASAVDDLNANEVVTVTYTPVESLLKVTYIDDATGKELKDLRTTLSGPTDSTDTYPVKSDLPTGYKLAKKQESTVDYKFEADDSDDITIHLNHVLTEGTTDTTRTINYVIENGDKSKTPNSVTQTVKYNTVTDEVTGETFATPQGQYDELISPTLDGYQVDKPEVASEQPQAVNSDDLKDETITVTYTPVEESLEVTYFDDATKKQVGGVVKTISGLTDSTGTYTVDSKLPAGYKLAAGQRSTVNYTITADDSDHITIHLNHVLANPNSAGLEGSSFFEM</sequence>
<dbReference type="Gene3D" id="2.60.120.200">
    <property type="match status" value="1"/>
</dbReference>
<dbReference type="EMBL" id="JBHTOC010000003">
    <property type="protein sequence ID" value="MFD1429116.1"/>
    <property type="molecule type" value="Genomic_DNA"/>
</dbReference>
<dbReference type="Pfam" id="PF17965">
    <property type="entry name" value="MucBP_2"/>
    <property type="match status" value="1"/>
</dbReference>
<gene>
    <name evidence="4" type="ORF">ACFQ4P_02485</name>
</gene>
<dbReference type="InterPro" id="IPR013320">
    <property type="entry name" value="ConA-like_dom_sf"/>
</dbReference>
<dbReference type="SUPFAM" id="SSF49899">
    <property type="entry name" value="Concanavalin A-like lectins/glucanases"/>
    <property type="match status" value="1"/>
</dbReference>
<dbReference type="InterPro" id="IPR041558">
    <property type="entry name" value="MucBP_2"/>
</dbReference>
<feature type="domain" description="Mub B2-like" evidence="3">
    <location>
        <begin position="532"/>
        <end position="623"/>
    </location>
</feature>
<evidence type="ECO:0000259" key="3">
    <source>
        <dbReference type="Pfam" id="PF17966"/>
    </source>
</evidence>
<dbReference type="InterPro" id="IPR022263">
    <property type="entry name" value="KxYKxGKxW"/>
</dbReference>
<dbReference type="Pfam" id="PF19258">
    <property type="entry name" value="KxYKxGKxW_sig"/>
    <property type="match status" value="1"/>
</dbReference>
<dbReference type="Proteomes" id="UP001597196">
    <property type="component" value="Unassembled WGS sequence"/>
</dbReference>
<dbReference type="Pfam" id="PF18483">
    <property type="entry name" value="Lectin_L-type_dom"/>
    <property type="match status" value="1"/>
</dbReference>
<comment type="caution">
    <text evidence="4">The sequence shown here is derived from an EMBL/GenBank/DDBJ whole genome shotgun (WGS) entry which is preliminary data.</text>
</comment>
<reference evidence="5" key="1">
    <citation type="journal article" date="2019" name="Int. J. Syst. Evol. Microbiol.">
        <title>The Global Catalogue of Microorganisms (GCM) 10K type strain sequencing project: providing services to taxonomists for standard genome sequencing and annotation.</title>
        <authorList>
            <consortium name="The Broad Institute Genomics Platform"/>
            <consortium name="The Broad Institute Genome Sequencing Center for Infectious Disease"/>
            <person name="Wu L."/>
            <person name="Ma J."/>
        </authorList>
    </citation>
    <scope>NUCLEOTIDE SEQUENCE [LARGE SCALE GENOMIC DNA]</scope>
    <source>
        <strain evidence="5">CCM 8980</strain>
    </source>
</reference>